<feature type="repeat" description="WD" evidence="11">
    <location>
        <begin position="510"/>
        <end position="533"/>
    </location>
</feature>
<proteinExistence type="predicted"/>
<keyword evidence="5" id="KW-0677">Repeat</keyword>
<feature type="repeat" description="WD" evidence="11">
    <location>
        <begin position="410"/>
        <end position="442"/>
    </location>
</feature>
<keyword evidence="15" id="KW-1185">Reference proteome</keyword>
<dbReference type="GO" id="GO:0003729">
    <property type="term" value="F:mRNA binding"/>
    <property type="evidence" value="ECO:0007669"/>
    <property type="project" value="TreeGrafter"/>
</dbReference>
<evidence type="ECO:0000256" key="8">
    <source>
        <dbReference type="ARBA" id="ARBA00068146"/>
    </source>
</evidence>
<evidence type="ECO:0000313" key="14">
    <source>
        <dbReference type="EMBL" id="KFD72289.1"/>
    </source>
</evidence>
<evidence type="ECO:0000256" key="4">
    <source>
        <dbReference type="ARBA" id="ARBA00022728"/>
    </source>
</evidence>
<dbReference type="InterPro" id="IPR019775">
    <property type="entry name" value="WD40_repeat_CS"/>
</dbReference>
<dbReference type="Pfam" id="PF00400">
    <property type="entry name" value="WD40"/>
    <property type="match status" value="5"/>
</dbReference>
<feature type="region of interest" description="Disordered" evidence="12">
    <location>
        <begin position="1"/>
        <end position="32"/>
    </location>
</feature>
<dbReference type="InterPro" id="IPR001680">
    <property type="entry name" value="WD40_rpt"/>
</dbReference>
<keyword evidence="6" id="KW-0508">mRNA splicing</keyword>
<dbReference type="InterPro" id="IPR036322">
    <property type="entry name" value="WD40_repeat_dom_sf"/>
</dbReference>
<evidence type="ECO:0000313" key="15">
    <source>
        <dbReference type="Proteomes" id="UP000030764"/>
    </source>
</evidence>
<keyword evidence="3" id="KW-0507">mRNA processing</keyword>
<evidence type="ECO:0000256" key="2">
    <source>
        <dbReference type="ARBA" id="ARBA00022574"/>
    </source>
</evidence>
<evidence type="ECO:0000256" key="10">
    <source>
        <dbReference type="ARBA" id="ARBA00076678"/>
    </source>
</evidence>
<evidence type="ECO:0000256" key="12">
    <source>
        <dbReference type="SAM" id="MobiDB-lite"/>
    </source>
</evidence>
<keyword evidence="4" id="KW-0747">Spliceosome</keyword>
<feature type="repeat" description="WD" evidence="11">
    <location>
        <begin position="280"/>
        <end position="314"/>
    </location>
</feature>
<dbReference type="EMBL" id="KL367478">
    <property type="protein sequence ID" value="KFD72289.1"/>
    <property type="molecule type" value="Genomic_DNA"/>
</dbReference>
<dbReference type="InterPro" id="IPR020472">
    <property type="entry name" value="WD40_PAC1"/>
</dbReference>
<evidence type="ECO:0000256" key="1">
    <source>
        <dbReference type="ARBA" id="ARBA00004123"/>
    </source>
</evidence>
<evidence type="ECO:0000256" key="7">
    <source>
        <dbReference type="ARBA" id="ARBA00023242"/>
    </source>
</evidence>
<dbReference type="FunFam" id="2.130.10.10:FF:000034">
    <property type="entry name" value="Pre-mRNA-processing factor 17, putative"/>
    <property type="match status" value="1"/>
</dbReference>
<dbReference type="PROSITE" id="PS50082">
    <property type="entry name" value="WD_REPEATS_2"/>
    <property type="match status" value="5"/>
</dbReference>
<accession>A0A085MK83</accession>
<dbReference type="PANTHER" id="PTHR43979">
    <property type="entry name" value="PRE-MRNA-PROCESSING FACTOR 17"/>
    <property type="match status" value="1"/>
</dbReference>
<dbReference type="Proteomes" id="UP000030764">
    <property type="component" value="Unassembled WGS sequence"/>
</dbReference>
<dbReference type="GO" id="GO:0071013">
    <property type="term" value="C:catalytic step 2 spliceosome"/>
    <property type="evidence" value="ECO:0007669"/>
    <property type="project" value="InterPro"/>
</dbReference>
<organism evidence="13 15">
    <name type="scientific">Trichuris suis</name>
    <name type="common">pig whipworm</name>
    <dbReference type="NCBI Taxonomy" id="68888"/>
    <lineage>
        <taxon>Eukaryota</taxon>
        <taxon>Metazoa</taxon>
        <taxon>Ecdysozoa</taxon>
        <taxon>Nematoda</taxon>
        <taxon>Enoplea</taxon>
        <taxon>Dorylaimia</taxon>
        <taxon>Trichinellida</taxon>
        <taxon>Trichuridae</taxon>
        <taxon>Trichuris</taxon>
    </lineage>
</organism>
<name>A0A085MK83_9BILA</name>
<evidence type="ECO:0000256" key="3">
    <source>
        <dbReference type="ARBA" id="ARBA00022664"/>
    </source>
</evidence>
<evidence type="ECO:0000256" key="9">
    <source>
        <dbReference type="ARBA" id="ARBA00075265"/>
    </source>
</evidence>
<dbReference type="InterPro" id="IPR032847">
    <property type="entry name" value="PRPF17"/>
</dbReference>
<evidence type="ECO:0000256" key="5">
    <source>
        <dbReference type="ARBA" id="ARBA00022737"/>
    </source>
</evidence>
<sequence>MSALFALRSSYHGATSNSSSSDDEEVGKGGQDSLRLAASKQLSLSLPSLNCAPEVAIRHEDKGTYRFNPNSKELTCNAKYEEMFAPMQGPSNPFKTEQQKMPKNMPVGFVEPASISDFGFETERITFESYGYARDPSESAPSTAFVGDVSAAEQTKGLTVYESGKIEGLRQKRKRLKNNDAFDLENFKGPWAPYADEVRTSVPDPETMKKLEDILKKRKKLVKMARDEENATETSTLHISDPYDYQGRSFMEAPHDVGVNLRADAAPQRCYIPKKLIHTWAGHKKGVQAIRWFPQSAHLLLSAGMDGKVKLWEVYHGRRCIRTYAGHRMAVRDICFNNAGTEFLSASYDRFVKLWDTETGQCKERFTTGKVPYCIKFNPDEDKQNLFLVGTQDKKILQYDSRTAQVVQEYDRHMGAVNSVTFFSQNRRFCSTSDDKSMRIWEWDIPVDTKMIQDPGLYSMPSVTLSPNEKWMACQAMDNRIMIFQIVDDKIKFVRKKCFRGHIVAGYACAVDFSPDMSYVISGDSGGKIFIWDWKTRHIQARWKAHEGVCIGVLWHPHETSKIASCGWDGVIKFWD</sequence>
<dbReference type="EMBL" id="KL363187">
    <property type="protein sequence ID" value="KFD57629.1"/>
    <property type="molecule type" value="Genomic_DNA"/>
</dbReference>
<dbReference type="GO" id="GO:0000398">
    <property type="term" value="P:mRNA splicing, via spliceosome"/>
    <property type="evidence" value="ECO:0007669"/>
    <property type="project" value="InterPro"/>
</dbReference>
<evidence type="ECO:0000313" key="13">
    <source>
        <dbReference type="EMBL" id="KFD57629.1"/>
    </source>
</evidence>
<comment type="subcellular location">
    <subcellularLocation>
        <location evidence="1">Nucleus</location>
    </subcellularLocation>
</comment>
<evidence type="ECO:0000256" key="6">
    <source>
        <dbReference type="ARBA" id="ARBA00023187"/>
    </source>
</evidence>
<evidence type="ECO:0000256" key="11">
    <source>
        <dbReference type="PROSITE-ProRule" id="PRU00221"/>
    </source>
</evidence>
<dbReference type="CDD" id="cd00200">
    <property type="entry name" value="WD40"/>
    <property type="match status" value="1"/>
</dbReference>
<dbReference type="InterPro" id="IPR015943">
    <property type="entry name" value="WD40/YVTN_repeat-like_dom_sf"/>
</dbReference>
<dbReference type="AlphaFoldDB" id="A0A085MK83"/>
<reference evidence="13 15" key="1">
    <citation type="journal article" date="2014" name="Nat. Genet.">
        <title>Genome and transcriptome of the porcine whipworm Trichuris suis.</title>
        <authorList>
            <person name="Jex A.R."/>
            <person name="Nejsum P."/>
            <person name="Schwarz E.M."/>
            <person name="Hu L."/>
            <person name="Young N.D."/>
            <person name="Hall R.S."/>
            <person name="Korhonen P.K."/>
            <person name="Liao S."/>
            <person name="Thamsborg S."/>
            <person name="Xia J."/>
            <person name="Xu P."/>
            <person name="Wang S."/>
            <person name="Scheerlinck J.P."/>
            <person name="Hofmann A."/>
            <person name="Sternberg P.W."/>
            <person name="Wang J."/>
            <person name="Gasser R.B."/>
        </authorList>
    </citation>
    <scope>NUCLEOTIDE SEQUENCE [LARGE SCALE GENOMIC DNA]</scope>
    <source>
        <strain evidence="14">DCEP-RM93F</strain>
        <strain evidence="13">DCEP-RM93M</strain>
    </source>
</reference>
<dbReference type="PRINTS" id="PR00320">
    <property type="entry name" value="GPROTEINBRPT"/>
</dbReference>
<gene>
    <name evidence="13" type="ORF">M513_01299</name>
    <name evidence="14" type="ORF">M514_01299</name>
</gene>
<feature type="repeat" description="WD" evidence="11">
    <location>
        <begin position="324"/>
        <end position="365"/>
    </location>
</feature>
<dbReference type="PROSITE" id="PS00678">
    <property type="entry name" value="WD_REPEATS_1"/>
    <property type="match status" value="1"/>
</dbReference>
<feature type="repeat" description="WD" evidence="11">
    <location>
        <begin position="543"/>
        <end position="576"/>
    </location>
</feature>
<keyword evidence="7" id="KW-0539">Nucleus</keyword>
<dbReference type="PROSITE" id="PS50294">
    <property type="entry name" value="WD_REPEATS_REGION"/>
    <property type="match status" value="4"/>
</dbReference>
<protein>
    <recommendedName>
        <fullName evidence="8">Pre-mRNA-processing factor 17</fullName>
    </recommendedName>
    <alternativeName>
        <fullName evidence="10">Cell division cycle 40 homolog</fullName>
    </alternativeName>
    <alternativeName>
        <fullName evidence="9">PRP17 homolog</fullName>
    </alternativeName>
</protein>
<dbReference type="Proteomes" id="UP000030758">
    <property type="component" value="Unassembled WGS sequence"/>
</dbReference>
<dbReference type="PANTHER" id="PTHR43979:SF1">
    <property type="entry name" value="PRE-MRNA-PROCESSING FACTOR 17"/>
    <property type="match status" value="1"/>
</dbReference>
<keyword evidence="2 11" id="KW-0853">WD repeat</keyword>
<dbReference type="SUPFAM" id="SSF50978">
    <property type="entry name" value="WD40 repeat-like"/>
    <property type="match status" value="1"/>
</dbReference>
<dbReference type="SMART" id="SM00320">
    <property type="entry name" value="WD40"/>
    <property type="match status" value="6"/>
</dbReference>
<dbReference type="Gene3D" id="2.130.10.10">
    <property type="entry name" value="YVTN repeat-like/Quinoprotein amine dehydrogenase"/>
    <property type="match status" value="1"/>
</dbReference>